<keyword evidence="2" id="KW-1185">Reference proteome</keyword>
<dbReference type="PROSITE" id="PS00409">
    <property type="entry name" value="PROKAR_NTER_METHYL"/>
    <property type="match status" value="1"/>
</dbReference>
<accession>A0A6S6Y4S1</accession>
<dbReference type="RefSeq" id="WP_170228174.1">
    <property type="nucleotide sequence ID" value="NZ_LR778301.1"/>
</dbReference>
<protein>
    <recommendedName>
        <fullName evidence="3">Prepilin-type N-terminal cleavage/methylation domain-containing protein</fullName>
    </recommendedName>
</protein>
<dbReference type="KEGG" id="doe:DENOEST_0433"/>
<evidence type="ECO:0008006" key="3">
    <source>
        <dbReference type="Google" id="ProtNLM"/>
    </source>
</evidence>
<dbReference type="EMBL" id="LR778301">
    <property type="protein sequence ID" value="CAB1367598.1"/>
    <property type="molecule type" value="Genomic_DNA"/>
</dbReference>
<evidence type="ECO:0000313" key="1">
    <source>
        <dbReference type="EMBL" id="CAB1367598.1"/>
    </source>
</evidence>
<organism evidence="1 2">
    <name type="scientific">Denitratisoma oestradiolicum</name>
    <dbReference type="NCBI Taxonomy" id="311182"/>
    <lineage>
        <taxon>Bacteria</taxon>
        <taxon>Pseudomonadati</taxon>
        <taxon>Pseudomonadota</taxon>
        <taxon>Betaproteobacteria</taxon>
        <taxon>Nitrosomonadales</taxon>
        <taxon>Sterolibacteriaceae</taxon>
        <taxon>Denitratisoma</taxon>
    </lineage>
</organism>
<dbReference type="InterPro" id="IPR045584">
    <property type="entry name" value="Pilin-like"/>
</dbReference>
<proteinExistence type="predicted"/>
<dbReference type="Pfam" id="PF07963">
    <property type="entry name" value="N_methyl"/>
    <property type="match status" value="1"/>
</dbReference>
<dbReference type="SUPFAM" id="SSF54523">
    <property type="entry name" value="Pili subunits"/>
    <property type="match status" value="1"/>
</dbReference>
<name>A0A6S6Y4S1_9PROT</name>
<dbReference type="NCBIfam" id="TIGR02532">
    <property type="entry name" value="IV_pilin_GFxxxE"/>
    <property type="match status" value="1"/>
</dbReference>
<reference evidence="1 2" key="1">
    <citation type="submission" date="2020-03" db="EMBL/GenBank/DDBJ databases">
        <authorList>
            <consortium name="Genoscope - CEA"/>
            <person name="William W."/>
        </authorList>
    </citation>
    <scope>NUCLEOTIDE SEQUENCE [LARGE SCALE GENOMIC DNA]</scope>
    <source>
        <strain evidence="2">DSM 16959</strain>
    </source>
</reference>
<dbReference type="AlphaFoldDB" id="A0A6S6Y4S1"/>
<sequence>MQIPRNEKGFTLIELVVVIVILGILAATALPMFIDLRTDAADAATDGVAGALSSASAVNYAGRLANGALGVAIDNATNVCTNAILTTLLNGGIPTGYTISGTLACGTAGTTGPCTVTGPQSQTATATITCTG</sequence>
<evidence type="ECO:0000313" key="2">
    <source>
        <dbReference type="Proteomes" id="UP000515733"/>
    </source>
</evidence>
<gene>
    <name evidence="1" type="ORF">DENOEST_0433</name>
</gene>
<dbReference type="Gene3D" id="3.30.700.10">
    <property type="entry name" value="Glycoprotein, Type 4 Pilin"/>
    <property type="match status" value="1"/>
</dbReference>
<dbReference type="InterPro" id="IPR012902">
    <property type="entry name" value="N_methyl_site"/>
</dbReference>
<dbReference type="Proteomes" id="UP000515733">
    <property type="component" value="Chromosome"/>
</dbReference>